<protein>
    <recommendedName>
        <fullName evidence="1">Helix-turn-helix domain-containing protein</fullName>
    </recommendedName>
</protein>
<dbReference type="EMBL" id="CAJNOL010001220">
    <property type="protein sequence ID" value="CAF1315446.1"/>
    <property type="molecule type" value="Genomic_DNA"/>
</dbReference>
<evidence type="ECO:0000313" key="4">
    <source>
        <dbReference type="Proteomes" id="UP000663870"/>
    </source>
</evidence>
<gene>
    <name evidence="3" type="ORF">JXQ802_LOCUS30254</name>
    <name evidence="2" type="ORF">PYM288_LOCUS19958</name>
</gene>
<sequence length="240" mass="28226">MEKILNALKYRRKRRELCKPNVRITLVSNETENDVCNSDEEEFDENHDGTDNIDIAGECEDYFDTCSAGAIYGFLTLNNCLLKKIEQNKSSSKYYLETHDTHEIDLYPFNHDELTNWITQKQYEQYSMKPNEVELTHLYKSGTPLRSIVSGLKHPTMKISKSLDKLFQPLFDKMAHQIQLVHPIHMKKNIPFAMLIRAIEYYSTFEIYSNEREKLGMALLLNKYPDKFYRETMQSSISKI</sequence>
<proteinExistence type="predicted"/>
<organism evidence="3 4">
    <name type="scientific">Rotaria sordida</name>
    <dbReference type="NCBI Taxonomy" id="392033"/>
    <lineage>
        <taxon>Eukaryota</taxon>
        <taxon>Metazoa</taxon>
        <taxon>Spiralia</taxon>
        <taxon>Gnathifera</taxon>
        <taxon>Rotifera</taxon>
        <taxon>Eurotatoria</taxon>
        <taxon>Bdelloidea</taxon>
        <taxon>Philodinida</taxon>
        <taxon>Philodinidae</taxon>
        <taxon>Rotaria</taxon>
    </lineage>
</organism>
<dbReference type="InterPro" id="IPR058912">
    <property type="entry name" value="HTH_animal"/>
</dbReference>
<evidence type="ECO:0000313" key="3">
    <source>
        <dbReference type="EMBL" id="CAF1315446.1"/>
    </source>
</evidence>
<dbReference type="Proteomes" id="UP000663854">
    <property type="component" value="Unassembled WGS sequence"/>
</dbReference>
<evidence type="ECO:0000313" key="2">
    <source>
        <dbReference type="EMBL" id="CAF1106586.1"/>
    </source>
</evidence>
<name>A0A815EJ33_9BILA</name>
<dbReference type="Proteomes" id="UP000663870">
    <property type="component" value="Unassembled WGS sequence"/>
</dbReference>
<feature type="domain" description="Helix-turn-helix" evidence="1">
    <location>
        <begin position="181"/>
        <end position="233"/>
    </location>
</feature>
<comment type="caution">
    <text evidence="3">The sequence shown here is derived from an EMBL/GenBank/DDBJ whole genome shotgun (WGS) entry which is preliminary data.</text>
</comment>
<accession>A0A815EJ33</accession>
<evidence type="ECO:0000259" key="1">
    <source>
        <dbReference type="Pfam" id="PF26215"/>
    </source>
</evidence>
<keyword evidence="4" id="KW-1185">Reference proteome</keyword>
<dbReference type="Pfam" id="PF26215">
    <property type="entry name" value="HTH_animal"/>
    <property type="match status" value="1"/>
</dbReference>
<dbReference type="EMBL" id="CAJNOH010000698">
    <property type="protein sequence ID" value="CAF1106586.1"/>
    <property type="molecule type" value="Genomic_DNA"/>
</dbReference>
<reference evidence="3" key="1">
    <citation type="submission" date="2021-02" db="EMBL/GenBank/DDBJ databases">
        <authorList>
            <person name="Nowell W R."/>
        </authorList>
    </citation>
    <scope>NUCLEOTIDE SEQUENCE</scope>
</reference>
<dbReference type="AlphaFoldDB" id="A0A815EJ33"/>